<dbReference type="PANTHER" id="PTHR30151:SF20">
    <property type="entry name" value="ABC TRANSPORTER PERMEASE PROTEIN HI_0355-RELATED"/>
    <property type="match status" value="1"/>
</dbReference>
<evidence type="ECO:0000313" key="10">
    <source>
        <dbReference type="Proteomes" id="UP001597151"/>
    </source>
</evidence>
<dbReference type="SUPFAM" id="SSF161098">
    <property type="entry name" value="MetI-like"/>
    <property type="match status" value="1"/>
</dbReference>
<dbReference type="Proteomes" id="UP001597151">
    <property type="component" value="Unassembled WGS sequence"/>
</dbReference>
<dbReference type="InterPro" id="IPR000515">
    <property type="entry name" value="MetI-like"/>
</dbReference>
<keyword evidence="3" id="KW-1003">Cell membrane</keyword>
<keyword evidence="10" id="KW-1185">Reference proteome</keyword>
<organism evidence="9 10">
    <name type="scientific">Seohaeicola saemankumensis</name>
    <dbReference type="NCBI Taxonomy" id="481181"/>
    <lineage>
        <taxon>Bacteria</taxon>
        <taxon>Pseudomonadati</taxon>
        <taxon>Pseudomonadota</taxon>
        <taxon>Alphaproteobacteria</taxon>
        <taxon>Rhodobacterales</taxon>
        <taxon>Roseobacteraceae</taxon>
        <taxon>Seohaeicola</taxon>
    </lineage>
</organism>
<keyword evidence="2 7" id="KW-0813">Transport</keyword>
<dbReference type="Pfam" id="PF00528">
    <property type="entry name" value="BPD_transp_1"/>
    <property type="match status" value="1"/>
</dbReference>
<dbReference type="Gene3D" id="1.10.3720.10">
    <property type="entry name" value="MetI-like"/>
    <property type="match status" value="1"/>
</dbReference>
<feature type="domain" description="ABC transmembrane type-1" evidence="8">
    <location>
        <begin position="45"/>
        <end position="229"/>
    </location>
</feature>
<dbReference type="PANTHER" id="PTHR30151">
    <property type="entry name" value="ALKANE SULFONATE ABC TRANSPORTER-RELATED, MEMBRANE SUBUNIT"/>
    <property type="match status" value="1"/>
</dbReference>
<feature type="transmembrane region" description="Helical" evidence="7">
    <location>
        <begin position="115"/>
        <end position="134"/>
    </location>
</feature>
<keyword evidence="6 7" id="KW-0472">Membrane</keyword>
<dbReference type="CDD" id="cd06261">
    <property type="entry name" value="TM_PBP2"/>
    <property type="match status" value="1"/>
</dbReference>
<dbReference type="RefSeq" id="WP_380788980.1">
    <property type="nucleotide sequence ID" value="NZ_JBHTKR010000001.1"/>
</dbReference>
<feature type="transmembrane region" description="Helical" evidence="7">
    <location>
        <begin position="87"/>
        <end position="109"/>
    </location>
</feature>
<dbReference type="InterPro" id="IPR035906">
    <property type="entry name" value="MetI-like_sf"/>
</dbReference>
<evidence type="ECO:0000256" key="1">
    <source>
        <dbReference type="ARBA" id="ARBA00004651"/>
    </source>
</evidence>
<proteinExistence type="inferred from homology"/>
<dbReference type="PROSITE" id="PS50928">
    <property type="entry name" value="ABC_TM1"/>
    <property type="match status" value="1"/>
</dbReference>
<evidence type="ECO:0000256" key="7">
    <source>
        <dbReference type="RuleBase" id="RU363032"/>
    </source>
</evidence>
<evidence type="ECO:0000256" key="6">
    <source>
        <dbReference type="ARBA" id="ARBA00023136"/>
    </source>
</evidence>
<evidence type="ECO:0000256" key="5">
    <source>
        <dbReference type="ARBA" id="ARBA00022989"/>
    </source>
</evidence>
<evidence type="ECO:0000256" key="4">
    <source>
        <dbReference type="ARBA" id="ARBA00022692"/>
    </source>
</evidence>
<dbReference type="EMBL" id="JBHTKR010000001">
    <property type="protein sequence ID" value="MFD1193678.1"/>
    <property type="molecule type" value="Genomic_DNA"/>
</dbReference>
<feature type="transmembrane region" description="Helical" evidence="7">
    <location>
        <begin position="44"/>
        <end position="75"/>
    </location>
</feature>
<evidence type="ECO:0000256" key="2">
    <source>
        <dbReference type="ARBA" id="ARBA00022448"/>
    </source>
</evidence>
<reference evidence="10" key="1">
    <citation type="journal article" date="2019" name="Int. J. Syst. Evol. Microbiol.">
        <title>The Global Catalogue of Microorganisms (GCM) 10K type strain sequencing project: providing services to taxonomists for standard genome sequencing and annotation.</title>
        <authorList>
            <consortium name="The Broad Institute Genomics Platform"/>
            <consortium name="The Broad Institute Genome Sequencing Center for Infectious Disease"/>
            <person name="Wu L."/>
            <person name="Ma J."/>
        </authorList>
    </citation>
    <scope>NUCLEOTIDE SEQUENCE [LARGE SCALE GENOMIC DNA]</scope>
    <source>
        <strain evidence="10">CCUG 55328</strain>
    </source>
</reference>
<evidence type="ECO:0000313" key="9">
    <source>
        <dbReference type="EMBL" id="MFD1193678.1"/>
    </source>
</evidence>
<sequence length="238" mass="25251">MPPILALAFGLGLWQAVVWATAVPHFILPSPVRVAAALWENTALLGAQAAVTLGNLAMGLGAGILLGMATALNLAISPSARILLRPLMVFAQAVPVFALAPIVTLWLGYGAPSKIVMVALVTYFPVTSAFFDGLMRLPADLDDLARQMQARPWPRLMLLQLPHALPSLGSGLRLAAVQAPFAVIIAEWVGASKGLGHLMLLSNGRAQTDLMFAALILLAAISLCLFLAADRLARHWDR</sequence>
<accession>A0ABW3T9T8</accession>
<gene>
    <name evidence="9" type="ORF">ACFQ3C_03210</name>
</gene>
<keyword evidence="4 7" id="KW-0812">Transmembrane</keyword>
<comment type="caution">
    <text evidence="9">The sequence shown here is derived from an EMBL/GenBank/DDBJ whole genome shotgun (WGS) entry which is preliminary data.</text>
</comment>
<keyword evidence="5 7" id="KW-1133">Transmembrane helix</keyword>
<feature type="transmembrane region" description="Helical" evidence="7">
    <location>
        <begin position="210"/>
        <end position="229"/>
    </location>
</feature>
<comment type="subcellular location">
    <subcellularLocation>
        <location evidence="1 7">Cell membrane</location>
        <topology evidence="1 7">Multi-pass membrane protein</topology>
    </subcellularLocation>
</comment>
<evidence type="ECO:0000259" key="8">
    <source>
        <dbReference type="PROSITE" id="PS50928"/>
    </source>
</evidence>
<comment type="similarity">
    <text evidence="7">Belongs to the binding-protein-dependent transport system permease family.</text>
</comment>
<protein>
    <submittedName>
        <fullName evidence="9">ABC transporter permease</fullName>
    </submittedName>
</protein>
<name>A0ABW3T9T8_9RHOB</name>
<evidence type="ECO:0000256" key="3">
    <source>
        <dbReference type="ARBA" id="ARBA00022475"/>
    </source>
</evidence>